<dbReference type="OrthoDB" id="1724687at2759"/>
<dbReference type="PANTHER" id="PTHR47184">
    <property type="entry name" value="PHOSPHATIDYLINOSITOL 3-AND 4-KINASE FAMILY PROTEIN-RELATED"/>
    <property type="match status" value="1"/>
</dbReference>
<comment type="caution">
    <text evidence="2">The sequence shown here is derived from an EMBL/GenBank/DDBJ whole genome shotgun (WGS) entry which is preliminary data.</text>
</comment>
<evidence type="ECO:0000313" key="2">
    <source>
        <dbReference type="EMBL" id="PWA55872.1"/>
    </source>
</evidence>
<dbReference type="Gene3D" id="3.10.20.90">
    <property type="entry name" value="Phosphatidylinositol 3-kinase Catalytic Subunit, Chain A, domain 1"/>
    <property type="match status" value="1"/>
</dbReference>
<protein>
    <submittedName>
        <fullName evidence="2">Ribosomal protein S7e</fullName>
    </submittedName>
</protein>
<dbReference type="GO" id="GO:0005840">
    <property type="term" value="C:ribosome"/>
    <property type="evidence" value="ECO:0007669"/>
    <property type="project" value="UniProtKB-KW"/>
</dbReference>
<keyword evidence="2" id="KW-0687">Ribonucleoprotein</keyword>
<evidence type="ECO:0000259" key="1">
    <source>
        <dbReference type="Pfam" id="PF14560"/>
    </source>
</evidence>
<proteinExistence type="predicted"/>
<dbReference type="Pfam" id="PF14560">
    <property type="entry name" value="Ubiquitin_2"/>
    <property type="match status" value="1"/>
</dbReference>
<dbReference type="AlphaFoldDB" id="A0A2U1M3P5"/>
<name>A0A2U1M3P5_ARTAN</name>
<organism evidence="2 3">
    <name type="scientific">Artemisia annua</name>
    <name type="common">Sweet wormwood</name>
    <dbReference type="NCBI Taxonomy" id="35608"/>
    <lineage>
        <taxon>Eukaryota</taxon>
        <taxon>Viridiplantae</taxon>
        <taxon>Streptophyta</taxon>
        <taxon>Embryophyta</taxon>
        <taxon>Tracheophyta</taxon>
        <taxon>Spermatophyta</taxon>
        <taxon>Magnoliopsida</taxon>
        <taxon>eudicotyledons</taxon>
        <taxon>Gunneridae</taxon>
        <taxon>Pentapetalae</taxon>
        <taxon>asterids</taxon>
        <taxon>campanulids</taxon>
        <taxon>Asterales</taxon>
        <taxon>Asteraceae</taxon>
        <taxon>Asteroideae</taxon>
        <taxon>Anthemideae</taxon>
        <taxon>Artemisiinae</taxon>
        <taxon>Artemisia</taxon>
    </lineage>
</organism>
<sequence length="246" mass="27368">MMLIYIVSSLTDLEKPKAVGRILEMCSANQSLNLSLPPAQLEIALNKQPVLKGPLVSYASQPDIRSSLPRSILVVLGIIRSNGFSLTIPADDSVLLNVTHSNLKSFASEVRFSLESTVEAVKDKLWQSLVANEDSPHTSSCHQYTMLVRKHNRSMLLMTSHGRIVAFPLATFLAEADSTDKAGDSPMLDRQMMTLLLILVSVKIPDSIYLYPKARNDTEYKLETFSGVYRKLSGKDVMFEYPMTEV</sequence>
<dbReference type="STRING" id="35608.A0A2U1M3P5"/>
<dbReference type="InterPro" id="IPR000626">
    <property type="entry name" value="Ubiquitin-like_dom"/>
</dbReference>
<accession>A0A2U1M3P5</accession>
<keyword evidence="2" id="KW-0689">Ribosomal protein</keyword>
<gene>
    <name evidence="2" type="ORF">CTI12_AA411670</name>
</gene>
<evidence type="ECO:0000313" key="3">
    <source>
        <dbReference type="Proteomes" id="UP000245207"/>
    </source>
</evidence>
<dbReference type="EMBL" id="PKPP01006634">
    <property type="protein sequence ID" value="PWA55872.1"/>
    <property type="molecule type" value="Genomic_DNA"/>
</dbReference>
<dbReference type="Proteomes" id="UP000245207">
    <property type="component" value="Unassembled WGS sequence"/>
</dbReference>
<dbReference type="PANTHER" id="PTHR47184:SF2">
    <property type="entry name" value="SYMPLEKIN"/>
    <property type="match status" value="1"/>
</dbReference>
<reference evidence="2 3" key="1">
    <citation type="journal article" date="2018" name="Mol. Plant">
        <title>The genome of Artemisia annua provides insight into the evolution of Asteraceae family and artemisinin biosynthesis.</title>
        <authorList>
            <person name="Shen Q."/>
            <person name="Zhang L."/>
            <person name="Liao Z."/>
            <person name="Wang S."/>
            <person name="Yan T."/>
            <person name="Shi P."/>
            <person name="Liu M."/>
            <person name="Fu X."/>
            <person name="Pan Q."/>
            <person name="Wang Y."/>
            <person name="Lv Z."/>
            <person name="Lu X."/>
            <person name="Zhang F."/>
            <person name="Jiang W."/>
            <person name="Ma Y."/>
            <person name="Chen M."/>
            <person name="Hao X."/>
            <person name="Li L."/>
            <person name="Tang Y."/>
            <person name="Lv G."/>
            <person name="Zhou Y."/>
            <person name="Sun X."/>
            <person name="Brodelius P.E."/>
            <person name="Rose J.K.C."/>
            <person name="Tang K."/>
        </authorList>
    </citation>
    <scope>NUCLEOTIDE SEQUENCE [LARGE SCALE GENOMIC DNA]</scope>
    <source>
        <strain evidence="3">cv. Huhao1</strain>
        <tissue evidence="2">Leaf</tissue>
    </source>
</reference>
<feature type="domain" description="Ubiquitin-like" evidence="1">
    <location>
        <begin position="94"/>
        <end position="127"/>
    </location>
</feature>
<keyword evidence="3" id="KW-1185">Reference proteome</keyword>